<evidence type="ECO:0000256" key="6">
    <source>
        <dbReference type="ARBA" id="ARBA00022968"/>
    </source>
</evidence>
<evidence type="ECO:0000256" key="11">
    <source>
        <dbReference type="PIRSR" id="PIRSR005557-2"/>
    </source>
</evidence>
<gene>
    <name evidence="12" type="ORF">NMOB1V02_LOCUS9118</name>
</gene>
<name>A0A7R9BW14_9CRUS</name>
<keyword evidence="13" id="KW-1185">Reference proteome</keyword>
<dbReference type="EMBL" id="OA884935">
    <property type="protein sequence ID" value="CAD7281473.1"/>
    <property type="molecule type" value="Genomic_DNA"/>
</dbReference>
<evidence type="ECO:0000313" key="13">
    <source>
        <dbReference type="Proteomes" id="UP000678499"/>
    </source>
</evidence>
<dbReference type="InterPro" id="IPR051142">
    <property type="entry name" value="Glycosyltransferase_29"/>
</dbReference>
<feature type="disulfide bond" evidence="11">
    <location>
        <begin position="73"/>
        <end position="271"/>
    </location>
</feature>
<evidence type="ECO:0000256" key="10">
    <source>
        <dbReference type="ARBA" id="ARBA00023180"/>
    </source>
</evidence>
<keyword evidence="10" id="KW-0325">Glycoprotein</keyword>
<keyword evidence="6" id="KW-0735">Signal-anchor</keyword>
<protein>
    <submittedName>
        <fullName evidence="12">Uncharacterized protein</fullName>
    </submittedName>
</protein>
<dbReference type="AlphaFoldDB" id="A0A7R9BW14"/>
<dbReference type="EMBL" id="CAJPEX010002898">
    <property type="protein sequence ID" value="CAG0921625.1"/>
    <property type="molecule type" value="Genomic_DNA"/>
</dbReference>
<feature type="non-terminal residue" evidence="12">
    <location>
        <position position="1"/>
    </location>
</feature>
<dbReference type="PANTHER" id="PTHR13713:SF95">
    <property type="entry name" value="CMP-N-ACETYLNEURAMINATE-BETA-GALACTOSAMIDE- ALPHA-2,3-SIALYLTRANSFERASE 4 ISOFORM 1"/>
    <property type="match status" value="1"/>
</dbReference>
<dbReference type="InterPro" id="IPR012163">
    <property type="entry name" value="Sialyl_trans"/>
</dbReference>
<sequence length="334" mass="37493">ALPLLDYNLEVTQWLWRNLGGPISGKSTFKSWGSFLKWCTTSISTQDIVRELAKWLPKEKSSQCLDSSQNKSCIVVGNSANLLGKNLGVVIDSHDVVFRLNTAKTRNFESDVGSKTCMRIIYPESASLVANNQSRESEILFQAYKDEDLLWLLLASDQRVNSVIRDSLFHGLKFWAKFAGLEIGDAKNCPGWWLDQPALDNRRVGYRELINQQVTRHANGFPVPNPSTYSSKVRRTFVLNPLMMRNVRLVAGLKGNPTSGLVAIVLALKSCNSVTIAGFGYSRDRSVSAHYYEVKESSTILNRKNPGRHSVRDEANFIARLAARHFIKNLTPFP</sequence>
<dbReference type="OrthoDB" id="10264956at2759"/>
<dbReference type="InterPro" id="IPR038578">
    <property type="entry name" value="GT29-like_sf"/>
</dbReference>
<keyword evidence="9" id="KW-0472">Membrane</keyword>
<proteinExistence type="inferred from homology"/>
<evidence type="ECO:0000256" key="9">
    <source>
        <dbReference type="ARBA" id="ARBA00023136"/>
    </source>
</evidence>
<accession>A0A7R9BW14</accession>
<dbReference type="Proteomes" id="UP000678499">
    <property type="component" value="Unassembled WGS sequence"/>
</dbReference>
<dbReference type="PANTHER" id="PTHR13713">
    <property type="entry name" value="SIALYLTRANSFERASE"/>
    <property type="match status" value="1"/>
</dbReference>
<comment type="subcellular location">
    <subcellularLocation>
        <location evidence="1">Golgi apparatus membrane</location>
        <topology evidence="1">Single-pass type II membrane protein</topology>
    </subcellularLocation>
</comment>
<evidence type="ECO:0000256" key="8">
    <source>
        <dbReference type="ARBA" id="ARBA00023034"/>
    </source>
</evidence>
<evidence type="ECO:0000256" key="2">
    <source>
        <dbReference type="ARBA" id="ARBA00006003"/>
    </source>
</evidence>
<evidence type="ECO:0000256" key="5">
    <source>
        <dbReference type="ARBA" id="ARBA00022692"/>
    </source>
</evidence>
<dbReference type="GO" id="GO:0000139">
    <property type="term" value="C:Golgi membrane"/>
    <property type="evidence" value="ECO:0007669"/>
    <property type="project" value="UniProtKB-SubCell"/>
</dbReference>
<dbReference type="PIRSF" id="PIRSF005557">
    <property type="entry name" value="Sialyl_trans"/>
    <property type="match status" value="1"/>
</dbReference>
<evidence type="ECO:0000256" key="3">
    <source>
        <dbReference type="ARBA" id="ARBA00022676"/>
    </source>
</evidence>
<dbReference type="Gene3D" id="3.90.1480.20">
    <property type="entry name" value="Glycosyl transferase family 29"/>
    <property type="match status" value="1"/>
</dbReference>
<dbReference type="Pfam" id="PF00777">
    <property type="entry name" value="Glyco_transf_29"/>
    <property type="match status" value="2"/>
</dbReference>
<keyword evidence="8" id="KW-0333">Golgi apparatus</keyword>
<keyword evidence="4" id="KW-0808">Transferase</keyword>
<evidence type="ECO:0000256" key="4">
    <source>
        <dbReference type="ARBA" id="ARBA00022679"/>
    </source>
</evidence>
<dbReference type="GO" id="GO:0008373">
    <property type="term" value="F:sialyltransferase activity"/>
    <property type="evidence" value="ECO:0007669"/>
    <property type="project" value="InterPro"/>
</dbReference>
<organism evidence="12">
    <name type="scientific">Notodromas monacha</name>
    <dbReference type="NCBI Taxonomy" id="399045"/>
    <lineage>
        <taxon>Eukaryota</taxon>
        <taxon>Metazoa</taxon>
        <taxon>Ecdysozoa</taxon>
        <taxon>Arthropoda</taxon>
        <taxon>Crustacea</taxon>
        <taxon>Oligostraca</taxon>
        <taxon>Ostracoda</taxon>
        <taxon>Podocopa</taxon>
        <taxon>Podocopida</taxon>
        <taxon>Cypridocopina</taxon>
        <taxon>Cypridoidea</taxon>
        <taxon>Cyprididae</taxon>
        <taxon>Notodromas</taxon>
    </lineage>
</organism>
<dbReference type="InterPro" id="IPR001675">
    <property type="entry name" value="Glyco_trans_29"/>
</dbReference>
<comment type="similarity">
    <text evidence="2">Belongs to the glycosyltransferase 29 family.</text>
</comment>
<reference evidence="12" key="1">
    <citation type="submission" date="2020-11" db="EMBL/GenBank/DDBJ databases">
        <authorList>
            <person name="Tran Van P."/>
        </authorList>
    </citation>
    <scope>NUCLEOTIDE SEQUENCE</scope>
</reference>
<evidence type="ECO:0000256" key="7">
    <source>
        <dbReference type="ARBA" id="ARBA00022989"/>
    </source>
</evidence>
<evidence type="ECO:0000256" key="1">
    <source>
        <dbReference type="ARBA" id="ARBA00004323"/>
    </source>
</evidence>
<keyword evidence="5" id="KW-0812">Transmembrane</keyword>
<evidence type="ECO:0000313" key="12">
    <source>
        <dbReference type="EMBL" id="CAD7281473.1"/>
    </source>
</evidence>
<keyword evidence="7" id="KW-1133">Transmembrane helix</keyword>
<keyword evidence="3" id="KW-0328">Glycosyltransferase</keyword>